<dbReference type="Proteomes" id="UP000189670">
    <property type="component" value="Unassembled WGS sequence"/>
</dbReference>
<proteinExistence type="predicted"/>
<dbReference type="EMBL" id="ATBP01000567">
    <property type="protein sequence ID" value="ETR69761.1"/>
    <property type="molecule type" value="Genomic_DNA"/>
</dbReference>
<organism evidence="1 2">
    <name type="scientific">Candidatus Magnetoglobus multicellularis str. Araruama</name>
    <dbReference type="NCBI Taxonomy" id="890399"/>
    <lineage>
        <taxon>Bacteria</taxon>
        <taxon>Pseudomonadati</taxon>
        <taxon>Thermodesulfobacteriota</taxon>
        <taxon>Desulfobacteria</taxon>
        <taxon>Desulfobacterales</taxon>
        <taxon>Desulfobacteraceae</taxon>
        <taxon>Candidatus Magnetoglobus</taxon>
    </lineage>
</organism>
<gene>
    <name evidence="1" type="ORF">OMM_09327</name>
</gene>
<protein>
    <submittedName>
        <fullName evidence="1">Uncharacterized protein</fullName>
    </submittedName>
</protein>
<evidence type="ECO:0000313" key="2">
    <source>
        <dbReference type="Proteomes" id="UP000189670"/>
    </source>
</evidence>
<reference evidence="2" key="1">
    <citation type="submission" date="2012-11" db="EMBL/GenBank/DDBJ databases">
        <authorList>
            <person name="Lucero-Rivera Y.E."/>
            <person name="Tovar-Ramirez D."/>
        </authorList>
    </citation>
    <scope>NUCLEOTIDE SEQUENCE [LARGE SCALE GENOMIC DNA]</scope>
    <source>
        <strain evidence="2">Araruama</strain>
    </source>
</reference>
<sequence>MTFEIVGKIITIERIASTKSIRDINRLNNQYGLGKWRKLKGKATVKFSNGMTCKAEVHWYEAHGIGKRKMKVKRIIEG</sequence>
<dbReference type="AlphaFoldDB" id="A0A1V1P4L7"/>
<comment type="caution">
    <text evidence="1">The sequence shown here is derived from an EMBL/GenBank/DDBJ whole genome shotgun (WGS) entry which is preliminary data.</text>
</comment>
<accession>A0A1V1P4L7</accession>
<evidence type="ECO:0000313" key="1">
    <source>
        <dbReference type="EMBL" id="ETR69761.1"/>
    </source>
</evidence>
<name>A0A1V1P4L7_9BACT</name>